<keyword evidence="2" id="KW-1185">Reference proteome</keyword>
<name>A0ABQ6TKW5_9BACT</name>
<organism evidence="1 2">
    <name type="scientific">Oryzomonas sagensis</name>
    <dbReference type="NCBI Taxonomy" id="2603857"/>
    <lineage>
        <taxon>Bacteria</taxon>
        <taxon>Pseudomonadati</taxon>
        <taxon>Thermodesulfobacteriota</taxon>
        <taxon>Desulfuromonadia</taxon>
        <taxon>Geobacterales</taxon>
        <taxon>Geobacteraceae</taxon>
        <taxon>Oryzomonas</taxon>
    </lineage>
</organism>
<evidence type="ECO:0000313" key="1">
    <source>
        <dbReference type="EMBL" id="KAB0668838.1"/>
    </source>
</evidence>
<reference evidence="1 2" key="1">
    <citation type="journal article" date="2020" name="Microorganisms">
        <title>Description of Three Novel Members in the Family Geobacteraceae, Oryzomonas japonicum gen. nov., sp. nov., Oryzomonas sagensis sp. nov., and Oryzomonas ruber sp. nov.</title>
        <authorList>
            <person name="Xu Z."/>
            <person name="Masuda Y."/>
            <person name="Hayakawa C."/>
            <person name="Ushijima N."/>
            <person name="Kawano K."/>
            <person name="Shiratori Y."/>
            <person name="Senoo K."/>
            <person name="Itoh H."/>
        </authorList>
    </citation>
    <scope>NUCLEOTIDE SEQUENCE [LARGE SCALE GENOMIC DNA]</scope>
    <source>
        <strain evidence="1 2">Red100</strain>
    </source>
</reference>
<sequence>MVIRLNMLKPELANLSQFFRCYLLPRPDTVTQFGSFETDELVIETVLNGLREAHNPHRDIFTADMFQHGIQQVIEVCPQVFIGLQQELPKHGVQLVYDAPVTTVAAEFPFG</sequence>
<gene>
    <name evidence="1" type="ORF">F6V30_15135</name>
</gene>
<dbReference type="EMBL" id="VZRA01000005">
    <property type="protein sequence ID" value="KAB0668838.1"/>
    <property type="molecule type" value="Genomic_DNA"/>
</dbReference>
<dbReference type="Proteomes" id="UP000798046">
    <property type="component" value="Unassembled WGS sequence"/>
</dbReference>
<comment type="caution">
    <text evidence="1">The sequence shown here is derived from an EMBL/GenBank/DDBJ whole genome shotgun (WGS) entry which is preliminary data.</text>
</comment>
<accession>A0ABQ6TKW5</accession>
<proteinExistence type="predicted"/>
<protein>
    <submittedName>
        <fullName evidence="1">Uncharacterized protein</fullName>
    </submittedName>
</protein>
<evidence type="ECO:0000313" key="2">
    <source>
        <dbReference type="Proteomes" id="UP000798046"/>
    </source>
</evidence>